<dbReference type="PANTHER" id="PTHR46716">
    <property type="entry name" value="MITOGEN-ACTIVATED PROTEIN KINASE KINASE KINASE 7"/>
    <property type="match status" value="1"/>
</dbReference>
<reference evidence="9" key="1">
    <citation type="journal article" date="2023" name="bioRxiv">
        <title>Scaffold-level genome assemblies of two parasitoid biocontrol wasps reveal the parthenogenesis mechanism and an associated novel virus.</title>
        <authorList>
            <person name="Inwood S."/>
            <person name="Skelly J."/>
            <person name="Guhlin J."/>
            <person name="Harrop T."/>
            <person name="Goldson S."/>
            <person name="Dearden P."/>
        </authorList>
    </citation>
    <scope>NUCLEOTIDE SEQUENCE</scope>
    <source>
        <strain evidence="9">Irish</strain>
        <tissue evidence="9">Whole body</tissue>
    </source>
</reference>
<dbReference type="PROSITE" id="PS50011">
    <property type="entry name" value="PROTEIN_KINASE_DOM"/>
    <property type="match status" value="1"/>
</dbReference>
<evidence type="ECO:0000259" key="8">
    <source>
        <dbReference type="PROSITE" id="PS50011"/>
    </source>
</evidence>
<dbReference type="GO" id="GO:0005524">
    <property type="term" value="F:ATP binding"/>
    <property type="evidence" value="ECO:0007669"/>
    <property type="project" value="UniProtKB-UniRule"/>
</dbReference>
<keyword evidence="10" id="KW-1185">Reference proteome</keyword>
<feature type="binding site" evidence="7">
    <location>
        <position position="73"/>
    </location>
    <ligand>
        <name>ATP</name>
        <dbReference type="ChEBI" id="CHEBI:30616"/>
    </ligand>
</feature>
<dbReference type="GO" id="GO:0006955">
    <property type="term" value="P:immune response"/>
    <property type="evidence" value="ECO:0007669"/>
    <property type="project" value="TreeGrafter"/>
</dbReference>
<sequence length="239" mass="27288">MSENERKSIKSGSSDENQMNKIIQFDKKTDPGSRQHVVQEIDRTEILTEEIVGKGAFGVVWKGTWRGFDVAVKYFFSKFLFRDIKSLNLLLTCDGNMLIACYLRTIMTNNRGSAPWMAPEVFQGTSYTEKCDIYSGALLLWEIIARHIPYEDIYEEPLQILWAVFKGTRPPLIPDCPSKIQELYTQCWSKSPNERPSMHVVVKIMTDLFTSFSGIHHEDALCQINGAPVIPADLVYLNI</sequence>
<name>A0AA39KLS4_9HYME</name>
<dbReference type="EMBL" id="JAQQBS010001422">
    <property type="protein sequence ID" value="KAK0166016.1"/>
    <property type="molecule type" value="Genomic_DNA"/>
</dbReference>
<keyword evidence="3" id="KW-0808">Transferase</keyword>
<accession>A0AA39KLS4</accession>
<keyword evidence="6 7" id="KW-0067">ATP-binding</keyword>
<evidence type="ECO:0000313" key="10">
    <source>
        <dbReference type="Proteomes" id="UP001168990"/>
    </source>
</evidence>
<evidence type="ECO:0000256" key="6">
    <source>
        <dbReference type="ARBA" id="ARBA00022840"/>
    </source>
</evidence>
<dbReference type="GO" id="GO:0007254">
    <property type="term" value="P:JNK cascade"/>
    <property type="evidence" value="ECO:0007669"/>
    <property type="project" value="TreeGrafter"/>
</dbReference>
<evidence type="ECO:0000256" key="2">
    <source>
        <dbReference type="ARBA" id="ARBA00022527"/>
    </source>
</evidence>
<dbReference type="Pfam" id="PF07714">
    <property type="entry name" value="PK_Tyr_Ser-Thr"/>
    <property type="match status" value="1"/>
</dbReference>
<dbReference type="Proteomes" id="UP001168990">
    <property type="component" value="Unassembled WGS sequence"/>
</dbReference>
<keyword evidence="2" id="KW-0723">Serine/threonine-protein kinase</keyword>
<dbReference type="InterPro" id="IPR001245">
    <property type="entry name" value="Ser-Thr/Tyr_kinase_cat_dom"/>
</dbReference>
<proteinExistence type="inferred from homology"/>
<dbReference type="GO" id="GO:0043123">
    <property type="term" value="P:positive regulation of canonical NF-kappaB signal transduction"/>
    <property type="evidence" value="ECO:0007669"/>
    <property type="project" value="TreeGrafter"/>
</dbReference>
<reference evidence="9" key="2">
    <citation type="submission" date="2023-03" db="EMBL/GenBank/DDBJ databases">
        <authorList>
            <person name="Inwood S.N."/>
            <person name="Skelly J.G."/>
            <person name="Guhlin J."/>
            <person name="Harrop T.W.R."/>
            <person name="Goldson S.G."/>
            <person name="Dearden P.K."/>
        </authorList>
    </citation>
    <scope>NUCLEOTIDE SEQUENCE</scope>
    <source>
        <strain evidence="9">Irish</strain>
        <tissue evidence="9">Whole body</tissue>
    </source>
</reference>
<comment type="caution">
    <text evidence="9">The sequence shown here is derived from an EMBL/GenBank/DDBJ whole genome shotgun (WGS) entry which is preliminary data.</text>
</comment>
<dbReference type="Gene3D" id="1.10.510.10">
    <property type="entry name" value="Transferase(Phosphotransferase) domain 1"/>
    <property type="match status" value="1"/>
</dbReference>
<dbReference type="SMART" id="SM00220">
    <property type="entry name" value="S_TKc"/>
    <property type="match status" value="1"/>
</dbReference>
<dbReference type="PANTHER" id="PTHR46716:SF1">
    <property type="entry name" value="MITOGEN-ACTIVATED PROTEIN KINASE KINASE KINASE 7"/>
    <property type="match status" value="1"/>
</dbReference>
<comment type="similarity">
    <text evidence="1">Belongs to the protein kinase superfamily. STE Ser/Thr protein kinase family. MAP kinase kinase kinase subfamily.</text>
</comment>
<dbReference type="Gene3D" id="3.30.200.20">
    <property type="entry name" value="Phosphorylase Kinase, domain 1"/>
    <property type="match status" value="1"/>
</dbReference>
<dbReference type="SUPFAM" id="SSF56112">
    <property type="entry name" value="Protein kinase-like (PK-like)"/>
    <property type="match status" value="1"/>
</dbReference>
<dbReference type="InterPro" id="IPR000719">
    <property type="entry name" value="Prot_kinase_dom"/>
</dbReference>
<keyword evidence="4 7" id="KW-0547">Nucleotide-binding</keyword>
<evidence type="ECO:0000313" key="9">
    <source>
        <dbReference type="EMBL" id="KAK0166016.1"/>
    </source>
</evidence>
<dbReference type="AlphaFoldDB" id="A0AA39KLS4"/>
<keyword evidence="5" id="KW-0418">Kinase</keyword>
<evidence type="ECO:0000256" key="4">
    <source>
        <dbReference type="ARBA" id="ARBA00022741"/>
    </source>
</evidence>
<evidence type="ECO:0000256" key="3">
    <source>
        <dbReference type="ARBA" id="ARBA00022679"/>
    </source>
</evidence>
<organism evidence="9 10">
    <name type="scientific">Microctonus aethiopoides</name>
    <dbReference type="NCBI Taxonomy" id="144406"/>
    <lineage>
        <taxon>Eukaryota</taxon>
        <taxon>Metazoa</taxon>
        <taxon>Ecdysozoa</taxon>
        <taxon>Arthropoda</taxon>
        <taxon>Hexapoda</taxon>
        <taxon>Insecta</taxon>
        <taxon>Pterygota</taxon>
        <taxon>Neoptera</taxon>
        <taxon>Endopterygota</taxon>
        <taxon>Hymenoptera</taxon>
        <taxon>Apocrita</taxon>
        <taxon>Ichneumonoidea</taxon>
        <taxon>Braconidae</taxon>
        <taxon>Euphorinae</taxon>
        <taxon>Microctonus</taxon>
    </lineage>
</organism>
<dbReference type="InterPro" id="IPR011009">
    <property type="entry name" value="Kinase-like_dom_sf"/>
</dbReference>
<gene>
    <name evidence="9" type="ORF">PV328_004476</name>
</gene>
<evidence type="ECO:0000256" key="5">
    <source>
        <dbReference type="ARBA" id="ARBA00022777"/>
    </source>
</evidence>
<dbReference type="InterPro" id="IPR017441">
    <property type="entry name" value="Protein_kinase_ATP_BS"/>
</dbReference>
<protein>
    <recommendedName>
        <fullName evidence="8">Protein kinase domain-containing protein</fullName>
    </recommendedName>
</protein>
<dbReference type="GO" id="GO:0004709">
    <property type="term" value="F:MAP kinase kinase kinase activity"/>
    <property type="evidence" value="ECO:0007669"/>
    <property type="project" value="TreeGrafter"/>
</dbReference>
<feature type="domain" description="Protein kinase" evidence="8">
    <location>
        <begin position="1"/>
        <end position="209"/>
    </location>
</feature>
<evidence type="ECO:0000256" key="7">
    <source>
        <dbReference type="PROSITE-ProRule" id="PRU10141"/>
    </source>
</evidence>
<evidence type="ECO:0000256" key="1">
    <source>
        <dbReference type="ARBA" id="ARBA00006529"/>
    </source>
</evidence>
<dbReference type="PROSITE" id="PS00107">
    <property type="entry name" value="PROTEIN_KINASE_ATP"/>
    <property type="match status" value="1"/>
</dbReference>